<organism evidence="1 2">
    <name type="scientific">Nannocystis pusilla</name>
    <dbReference type="NCBI Taxonomy" id="889268"/>
    <lineage>
        <taxon>Bacteria</taxon>
        <taxon>Pseudomonadati</taxon>
        <taxon>Myxococcota</taxon>
        <taxon>Polyangia</taxon>
        <taxon>Nannocystales</taxon>
        <taxon>Nannocystaceae</taxon>
        <taxon>Nannocystis</taxon>
    </lineage>
</organism>
<protein>
    <submittedName>
        <fullName evidence="1">Uncharacterized protein</fullName>
    </submittedName>
</protein>
<dbReference type="AlphaFoldDB" id="A0A9X3EKR5"/>
<evidence type="ECO:0000313" key="1">
    <source>
        <dbReference type="EMBL" id="MCY1005461.1"/>
    </source>
</evidence>
<dbReference type="Proteomes" id="UP001150924">
    <property type="component" value="Unassembled WGS sequence"/>
</dbReference>
<proteinExistence type="predicted"/>
<evidence type="ECO:0000313" key="2">
    <source>
        <dbReference type="Proteomes" id="UP001150924"/>
    </source>
</evidence>
<gene>
    <name evidence="1" type="ORF">OV079_07725</name>
</gene>
<dbReference type="RefSeq" id="WP_267767140.1">
    <property type="nucleotide sequence ID" value="NZ_JAPNKE010000002.1"/>
</dbReference>
<dbReference type="EMBL" id="JAPNKE010000002">
    <property type="protein sequence ID" value="MCY1005461.1"/>
    <property type="molecule type" value="Genomic_DNA"/>
</dbReference>
<sequence>MRVCLRGEAAVQAHAGRERAVRMRAHEGLGLAPTLGRALGATQGDGPQAEPLAQQDAGREFALVAAQAGERVVGAAGLDRGPHAGDQRGLAGERVGARGLGRAVGWGLVLA</sequence>
<reference evidence="1" key="1">
    <citation type="submission" date="2022-11" db="EMBL/GenBank/DDBJ databases">
        <title>Minimal conservation of predation-associated metabolite biosynthetic gene clusters underscores biosynthetic potential of Myxococcota including descriptions for ten novel species: Archangium lansinium sp. nov., Myxococcus landrumus sp. nov., Nannocystis bai.</title>
        <authorList>
            <person name="Ahearne A."/>
            <person name="Stevens C."/>
            <person name="Phillips K."/>
        </authorList>
    </citation>
    <scope>NUCLEOTIDE SEQUENCE</scope>
    <source>
        <strain evidence="1">Na p29</strain>
    </source>
</reference>
<accession>A0A9X3EKR5</accession>
<keyword evidence="2" id="KW-1185">Reference proteome</keyword>
<name>A0A9X3EKR5_9BACT</name>
<comment type="caution">
    <text evidence="1">The sequence shown here is derived from an EMBL/GenBank/DDBJ whole genome shotgun (WGS) entry which is preliminary data.</text>
</comment>